<dbReference type="Proteomes" id="UP000652219">
    <property type="component" value="Unassembled WGS sequence"/>
</dbReference>
<sequence length="286" mass="31659">MNRFPAIANQCSTIDDSWGWGWRDLPGLRYGGLDGFDAWSTYGYATHRNGKKQTSTVADLRYVSETQHCPVTITARLARSSESQTAPQVCKFDREVRVAEMLIEQDAEDHEAGHPERTKPKRYLFSLYRGHVALQTSDARRVIQYLCTRTFGNVGKREADGGVGMKQQPQNAAEPATVGSHARVLTNLTSRSSPPARPIDDDTDGNVGAVDTRVAKPKGLPLVPPVLQPVRPARDEGLEMTDSYDVFFLETDKKPIDNRGDDKTAIFSVEASERTSMIPLPAARLN</sequence>
<proteinExistence type="predicted"/>
<evidence type="ECO:0000313" key="1">
    <source>
        <dbReference type="EMBL" id="KAF6805508.1"/>
    </source>
</evidence>
<organism evidence="1 2">
    <name type="scientific">Colletotrichum sojae</name>
    <dbReference type="NCBI Taxonomy" id="2175907"/>
    <lineage>
        <taxon>Eukaryota</taxon>
        <taxon>Fungi</taxon>
        <taxon>Dikarya</taxon>
        <taxon>Ascomycota</taxon>
        <taxon>Pezizomycotina</taxon>
        <taxon>Sordariomycetes</taxon>
        <taxon>Hypocreomycetidae</taxon>
        <taxon>Glomerellales</taxon>
        <taxon>Glomerellaceae</taxon>
        <taxon>Colletotrichum</taxon>
        <taxon>Colletotrichum orchidearum species complex</taxon>
    </lineage>
</organism>
<name>A0A8H6J3H1_9PEZI</name>
<dbReference type="AlphaFoldDB" id="A0A8H6J3H1"/>
<reference evidence="1 2" key="1">
    <citation type="journal article" date="2020" name="Phytopathology">
        <title>Genome Sequence Resources of Colletotrichum truncatum, C. plurivorum, C. musicola, and C. sojae: Four Species Pathogenic to Soybean (Glycine max).</title>
        <authorList>
            <person name="Rogerio F."/>
            <person name="Boufleur T.R."/>
            <person name="Ciampi-Guillardi M."/>
            <person name="Sukno S.A."/>
            <person name="Thon M.R."/>
            <person name="Massola Junior N.S."/>
            <person name="Baroncelli R."/>
        </authorList>
    </citation>
    <scope>NUCLEOTIDE SEQUENCE [LARGE SCALE GENOMIC DNA]</scope>
    <source>
        <strain evidence="1 2">LFN0009</strain>
    </source>
</reference>
<dbReference type="EMBL" id="WIGN01000180">
    <property type="protein sequence ID" value="KAF6805508.1"/>
    <property type="molecule type" value="Genomic_DNA"/>
</dbReference>
<accession>A0A8H6J3H1</accession>
<gene>
    <name evidence="1" type="ORF">CSOJ01_09440</name>
</gene>
<keyword evidence="2" id="KW-1185">Reference proteome</keyword>
<comment type="caution">
    <text evidence="1">The sequence shown here is derived from an EMBL/GenBank/DDBJ whole genome shotgun (WGS) entry which is preliminary data.</text>
</comment>
<evidence type="ECO:0000313" key="2">
    <source>
        <dbReference type="Proteomes" id="UP000652219"/>
    </source>
</evidence>
<protein>
    <submittedName>
        <fullName evidence="1">Uncharacterized protein</fullName>
    </submittedName>
</protein>